<dbReference type="RefSeq" id="XP_060439004.1">
    <property type="nucleotide sequence ID" value="XM_060589150.1"/>
</dbReference>
<dbReference type="Proteomes" id="UP001243989">
    <property type="component" value="Unassembled WGS sequence"/>
</dbReference>
<gene>
    <name evidence="1" type="ORF">BDP81DRAFT_411087</name>
</gene>
<sequence>MDDHCMPTDPAVSGAIDMARNAATCVLTGHHGSALCSCFNSSMSFSQVAYRRLLPLLAQDSTIALTKLQTELEVRPGNNLATLRLKMSQGPIHGYVQEHIGPIVYKETKPIFDAVLPDYKLYSLGQRAVQTLYPDGSWSAAMPQERPVVPHTIFEVSHANPKTEKALRKRLQSFIMMPGGQVRLAFGVKIPYHNIPAKDEADRFHEMAAAVLDEIDRCVVAA</sequence>
<evidence type="ECO:0000313" key="2">
    <source>
        <dbReference type="Proteomes" id="UP001243989"/>
    </source>
</evidence>
<evidence type="ECO:0000313" key="1">
    <source>
        <dbReference type="EMBL" id="KAK1623009.1"/>
    </source>
</evidence>
<organism evidence="1 2">
    <name type="scientific">Colletotrichum phormii</name>
    <dbReference type="NCBI Taxonomy" id="359342"/>
    <lineage>
        <taxon>Eukaryota</taxon>
        <taxon>Fungi</taxon>
        <taxon>Dikarya</taxon>
        <taxon>Ascomycota</taxon>
        <taxon>Pezizomycotina</taxon>
        <taxon>Sordariomycetes</taxon>
        <taxon>Hypocreomycetidae</taxon>
        <taxon>Glomerellales</taxon>
        <taxon>Glomerellaceae</taxon>
        <taxon>Colletotrichum</taxon>
        <taxon>Colletotrichum acutatum species complex</taxon>
    </lineage>
</organism>
<accession>A0AAJ0E8M2</accession>
<comment type="caution">
    <text evidence="1">The sequence shown here is derived from an EMBL/GenBank/DDBJ whole genome shotgun (WGS) entry which is preliminary data.</text>
</comment>
<dbReference type="EMBL" id="JAHMHQ010000032">
    <property type="protein sequence ID" value="KAK1623009.1"/>
    <property type="molecule type" value="Genomic_DNA"/>
</dbReference>
<reference evidence="1" key="1">
    <citation type="submission" date="2021-06" db="EMBL/GenBank/DDBJ databases">
        <title>Comparative genomics, transcriptomics and evolutionary studies reveal genomic signatures of adaptation to plant cell wall in hemibiotrophic fungi.</title>
        <authorList>
            <consortium name="DOE Joint Genome Institute"/>
            <person name="Baroncelli R."/>
            <person name="Diaz J.F."/>
            <person name="Benocci T."/>
            <person name="Peng M."/>
            <person name="Battaglia E."/>
            <person name="Haridas S."/>
            <person name="Andreopoulos W."/>
            <person name="Labutti K."/>
            <person name="Pangilinan J."/>
            <person name="Floch G.L."/>
            <person name="Makela M.R."/>
            <person name="Henrissat B."/>
            <person name="Grigoriev I.V."/>
            <person name="Crouch J.A."/>
            <person name="De Vries R.P."/>
            <person name="Sukno S.A."/>
            <person name="Thon M.R."/>
        </authorList>
    </citation>
    <scope>NUCLEOTIDE SEQUENCE</scope>
    <source>
        <strain evidence="1">CBS 102054</strain>
    </source>
</reference>
<keyword evidence="2" id="KW-1185">Reference proteome</keyword>
<proteinExistence type="predicted"/>
<name>A0AAJ0E8M2_9PEZI</name>
<protein>
    <submittedName>
        <fullName evidence="1">Uncharacterized protein</fullName>
    </submittedName>
</protein>
<dbReference type="GeneID" id="85474012"/>
<dbReference type="AlphaFoldDB" id="A0AAJ0E8M2"/>